<evidence type="ECO:0000256" key="3">
    <source>
        <dbReference type="ARBA" id="ARBA00007592"/>
    </source>
</evidence>
<dbReference type="HAMAP" id="MF_00418">
    <property type="entry name" value="DapA"/>
    <property type="match status" value="1"/>
</dbReference>
<dbReference type="GO" id="GO:0009089">
    <property type="term" value="P:lysine biosynthetic process via diaminopimelate"/>
    <property type="evidence" value="ECO:0007669"/>
    <property type="project" value="UniProtKB-UniRule"/>
</dbReference>
<dbReference type="SMART" id="SM01130">
    <property type="entry name" value="DHDPS"/>
    <property type="match status" value="1"/>
</dbReference>
<feature type="site" description="L-lysine inhibitor binding" evidence="17">
    <location>
        <position position="106"/>
    </location>
</feature>
<keyword evidence="6 13" id="KW-0028">Amino-acid biosynthesis</keyword>
<evidence type="ECO:0000256" key="6">
    <source>
        <dbReference type="ARBA" id="ARBA00022605"/>
    </source>
</evidence>
<dbReference type="InterPro" id="IPR005263">
    <property type="entry name" value="DapA"/>
</dbReference>
<dbReference type="CDD" id="cd00950">
    <property type="entry name" value="DHDPS"/>
    <property type="match status" value="1"/>
</dbReference>
<feature type="active site" description="Proton donor/acceptor" evidence="13 15">
    <location>
        <position position="133"/>
    </location>
</feature>
<dbReference type="NCBIfam" id="TIGR00674">
    <property type="entry name" value="dapA"/>
    <property type="match status" value="1"/>
</dbReference>
<dbReference type="GO" id="GO:0005829">
    <property type="term" value="C:cytosol"/>
    <property type="evidence" value="ECO:0007669"/>
    <property type="project" value="TreeGrafter"/>
</dbReference>
<dbReference type="RefSeq" id="WP_024495548.1">
    <property type="nucleotide sequence ID" value="NZ_AWGA01000020.1"/>
</dbReference>
<dbReference type="FunFam" id="3.20.20.70:FF:000046">
    <property type="entry name" value="4-hydroxy-tetrahydrodipicolinate synthase"/>
    <property type="match status" value="1"/>
</dbReference>
<keyword evidence="5 13" id="KW-0963">Cytoplasm</keyword>
<keyword evidence="10 13" id="KW-0704">Schiff base</keyword>
<organism evidence="18 19">
    <name type="scientific">Candidatus Schmidhempelia bombi str. Bimp</name>
    <dbReference type="NCBI Taxonomy" id="1387197"/>
    <lineage>
        <taxon>Bacteria</taxon>
        <taxon>Pseudomonadati</taxon>
        <taxon>Pseudomonadota</taxon>
        <taxon>Gammaproteobacteria</taxon>
        <taxon>Orbales</taxon>
        <taxon>Orbaceae</taxon>
        <taxon>Candidatus Schmidhempelia</taxon>
    </lineage>
</organism>
<gene>
    <name evidence="13 18" type="primary">dapA</name>
    <name evidence="18" type="ORF">O970_02170</name>
</gene>
<evidence type="ECO:0000256" key="16">
    <source>
        <dbReference type="PIRSR" id="PIRSR001365-2"/>
    </source>
</evidence>
<evidence type="ECO:0000256" key="9">
    <source>
        <dbReference type="ARBA" id="ARBA00023239"/>
    </source>
</evidence>
<evidence type="ECO:0000256" key="4">
    <source>
        <dbReference type="ARBA" id="ARBA00012086"/>
    </source>
</evidence>
<dbReference type="PIRSF" id="PIRSF001365">
    <property type="entry name" value="DHDPS"/>
    <property type="match status" value="1"/>
</dbReference>
<comment type="subunit">
    <text evidence="11 13">Homotetramer; dimer of dimers.</text>
</comment>
<comment type="pathway">
    <text evidence="2 13">Amino-acid biosynthesis; L-lysine biosynthesis via DAP pathway; (S)-tetrahydrodipicolinate from L-aspartate: step 3/4.</text>
</comment>
<dbReference type="GO" id="GO:0008840">
    <property type="term" value="F:4-hydroxy-tetrahydrodipicolinate synthase activity"/>
    <property type="evidence" value="ECO:0007669"/>
    <property type="project" value="UniProtKB-UniRule"/>
</dbReference>
<dbReference type="SUPFAM" id="SSF51569">
    <property type="entry name" value="Aldolase"/>
    <property type="match status" value="1"/>
</dbReference>
<feature type="site" description="L-lysine inhibitor binding; via carbonyl oxygen" evidence="17">
    <location>
        <position position="49"/>
    </location>
</feature>
<proteinExistence type="inferred from homology"/>
<dbReference type="PANTHER" id="PTHR12128:SF66">
    <property type="entry name" value="4-HYDROXY-2-OXOGLUTARATE ALDOLASE, MITOCHONDRIAL"/>
    <property type="match status" value="1"/>
</dbReference>
<feature type="site" description="Part of a proton relay during catalysis" evidence="13 17">
    <location>
        <position position="107"/>
    </location>
</feature>
<dbReference type="Proteomes" id="UP000506160">
    <property type="component" value="Unassembled WGS sequence"/>
</dbReference>
<evidence type="ECO:0000256" key="17">
    <source>
        <dbReference type="PIRSR" id="PIRSR001365-3"/>
    </source>
</evidence>
<comment type="function">
    <text evidence="1 13">Catalyzes the condensation of (S)-aspartate-beta-semialdehyde [(S)-ASA] and pyruvate to 4-hydroxy-tetrahydrodipicolinate (HTPA).</text>
</comment>
<name>A0AB94IE63_9GAMM</name>
<dbReference type="InterPro" id="IPR020625">
    <property type="entry name" value="Schiff_base-form_aldolases_AS"/>
</dbReference>
<comment type="subcellular location">
    <subcellularLocation>
        <location evidence="13">Cytoplasm</location>
    </subcellularLocation>
</comment>
<feature type="active site" description="Schiff-base intermediate with substrate" evidence="13 15">
    <location>
        <position position="161"/>
    </location>
</feature>
<dbReference type="PRINTS" id="PR00146">
    <property type="entry name" value="DHPICSNTHASE"/>
</dbReference>
<evidence type="ECO:0000256" key="8">
    <source>
        <dbReference type="ARBA" id="ARBA00023154"/>
    </source>
</evidence>
<feature type="site" description="L-lysine inhibitor binding" evidence="17">
    <location>
        <position position="84"/>
    </location>
</feature>
<accession>A0AB94IE63</accession>
<reference evidence="18 19" key="1">
    <citation type="journal article" date="2014" name="Appl. Environ. Microbiol.">
        <title>Genomic features of a bumble bee symbiont reflect its host environment.</title>
        <authorList>
            <person name="Martinson V.G."/>
            <person name="Magoc T."/>
            <person name="Koch H."/>
            <person name="Salzberg S.L."/>
            <person name="Moran N.A."/>
        </authorList>
    </citation>
    <scope>NUCLEOTIDE SEQUENCE [LARGE SCALE GENOMIC DNA]</scope>
    <source>
        <strain evidence="18 19">Bimp</strain>
    </source>
</reference>
<dbReference type="GO" id="GO:0019877">
    <property type="term" value="P:diaminopimelate biosynthetic process"/>
    <property type="evidence" value="ECO:0007669"/>
    <property type="project" value="UniProtKB-UniRule"/>
</dbReference>
<feature type="binding site" evidence="13 16">
    <location>
        <position position="203"/>
    </location>
    <ligand>
        <name>pyruvate</name>
        <dbReference type="ChEBI" id="CHEBI:15361"/>
    </ligand>
</feature>
<evidence type="ECO:0000256" key="2">
    <source>
        <dbReference type="ARBA" id="ARBA00005120"/>
    </source>
</evidence>
<evidence type="ECO:0000256" key="14">
    <source>
        <dbReference type="PIRNR" id="PIRNR001365"/>
    </source>
</evidence>
<dbReference type="InterPro" id="IPR013785">
    <property type="entry name" value="Aldolase_TIM"/>
</dbReference>
<evidence type="ECO:0000256" key="12">
    <source>
        <dbReference type="ARBA" id="ARBA00047836"/>
    </source>
</evidence>
<feature type="site" description="L-lysine inhibitor binding" evidence="17">
    <location>
        <position position="80"/>
    </location>
</feature>
<comment type="caution">
    <text evidence="13">Was originally thought to be a dihydrodipicolinate synthase (DHDPS), catalyzing the condensation of (S)-aspartate-beta-semialdehyde [(S)-ASA] and pyruvate to dihydrodipicolinate (DHDP). However, it was shown in E.coli that the product of the enzymatic reaction is not dihydrodipicolinate but in fact (4S)-4-hydroxy-2,3,4,5-tetrahydro-(2S)-dipicolinic acid (HTPA), and that the consecutive dehydration reaction leading to DHDP is not spontaneous but catalyzed by DapB.</text>
</comment>
<dbReference type="Pfam" id="PF00701">
    <property type="entry name" value="DHDPS"/>
    <property type="match status" value="1"/>
</dbReference>
<dbReference type="AlphaFoldDB" id="A0AB94IE63"/>
<evidence type="ECO:0000256" key="7">
    <source>
        <dbReference type="ARBA" id="ARBA00022915"/>
    </source>
</evidence>
<evidence type="ECO:0000313" key="18">
    <source>
        <dbReference type="EMBL" id="TEA27755.1"/>
    </source>
</evidence>
<evidence type="ECO:0000256" key="10">
    <source>
        <dbReference type="ARBA" id="ARBA00023270"/>
    </source>
</evidence>
<evidence type="ECO:0000256" key="5">
    <source>
        <dbReference type="ARBA" id="ARBA00022490"/>
    </source>
</evidence>
<feature type="binding site" evidence="13 16">
    <location>
        <position position="45"/>
    </location>
    <ligand>
        <name>pyruvate</name>
        <dbReference type="ChEBI" id="CHEBI:15361"/>
    </ligand>
</feature>
<dbReference type="EMBL" id="AWGA01000020">
    <property type="protein sequence ID" value="TEA27755.1"/>
    <property type="molecule type" value="Genomic_DNA"/>
</dbReference>
<dbReference type="InterPro" id="IPR002220">
    <property type="entry name" value="DapA-like"/>
</dbReference>
<dbReference type="InterPro" id="IPR020624">
    <property type="entry name" value="Schiff_base-form_aldolases_CS"/>
</dbReference>
<keyword evidence="9 13" id="KW-0456">Lyase</keyword>
<comment type="caution">
    <text evidence="18">The sequence shown here is derived from an EMBL/GenBank/DDBJ whole genome shotgun (WGS) entry which is preliminary data.</text>
</comment>
<keyword evidence="7 13" id="KW-0220">Diaminopimelate biosynthesis</keyword>
<evidence type="ECO:0000256" key="15">
    <source>
        <dbReference type="PIRSR" id="PIRSR001365-1"/>
    </source>
</evidence>
<feature type="site" description="Part of a proton relay during catalysis" evidence="13 17">
    <location>
        <position position="44"/>
    </location>
</feature>
<evidence type="ECO:0000313" key="19">
    <source>
        <dbReference type="Proteomes" id="UP000506160"/>
    </source>
</evidence>
<dbReference type="PROSITE" id="PS00665">
    <property type="entry name" value="DHDPS_1"/>
    <property type="match status" value="1"/>
</dbReference>
<dbReference type="PANTHER" id="PTHR12128">
    <property type="entry name" value="DIHYDRODIPICOLINATE SYNTHASE"/>
    <property type="match status" value="1"/>
</dbReference>
<comment type="similarity">
    <text evidence="3 13 14">Belongs to the DapA family.</text>
</comment>
<sequence>MFTGSIVAIVTPLHPDGNVDRTSLKKLVDYHVNNGTKGIVAMGTTGESATLDPQEHIEVVKLTVDYVDGRIPVIAGTGSNATKEAIHLTQLVENTGVKGCLTVTPYYNKPTQEGLFQHFKAIADSTDLPQILYNVPGRTGCDMQPETVARLAEIKNIVALKDATGDLSRVSQTRRLVGEQFNLLSGDDATFLDFMLLGGDGVISVTANIAAAQMAKICQAVIDKQIDEARDLNNNLLSLHKMLFIESNPIPVKWACERLGLIADTTLRLPLTPLSNSARAVVENALKLANLI</sequence>
<dbReference type="EC" id="4.3.3.7" evidence="4 13"/>
<dbReference type="Gene3D" id="3.20.20.70">
    <property type="entry name" value="Aldolase class I"/>
    <property type="match status" value="1"/>
</dbReference>
<evidence type="ECO:0000256" key="11">
    <source>
        <dbReference type="ARBA" id="ARBA00044762"/>
    </source>
</evidence>
<protein>
    <recommendedName>
        <fullName evidence="4 13">4-hydroxy-tetrahydrodipicolinate synthase</fullName>
        <shortName evidence="13">HTPA synthase</shortName>
        <ecNumber evidence="4 13">4.3.3.7</ecNumber>
    </recommendedName>
</protein>
<keyword evidence="19" id="KW-1185">Reference proteome</keyword>
<keyword evidence="8 13" id="KW-0457">Lysine biosynthesis</keyword>
<evidence type="ECO:0000256" key="13">
    <source>
        <dbReference type="HAMAP-Rule" id="MF_00418"/>
    </source>
</evidence>
<dbReference type="PROSITE" id="PS00666">
    <property type="entry name" value="DHDPS_2"/>
    <property type="match status" value="1"/>
</dbReference>
<evidence type="ECO:0000256" key="1">
    <source>
        <dbReference type="ARBA" id="ARBA00003294"/>
    </source>
</evidence>
<comment type="catalytic activity">
    <reaction evidence="12 13">
        <text>L-aspartate 4-semialdehyde + pyruvate = (2S,4S)-4-hydroxy-2,3,4,5-tetrahydrodipicolinate + H2O + H(+)</text>
        <dbReference type="Rhea" id="RHEA:34171"/>
        <dbReference type="ChEBI" id="CHEBI:15361"/>
        <dbReference type="ChEBI" id="CHEBI:15377"/>
        <dbReference type="ChEBI" id="CHEBI:15378"/>
        <dbReference type="ChEBI" id="CHEBI:67139"/>
        <dbReference type="ChEBI" id="CHEBI:537519"/>
        <dbReference type="EC" id="4.3.3.7"/>
    </reaction>
</comment>